<dbReference type="AlphaFoldDB" id="A0AAE0CGT2"/>
<dbReference type="EMBL" id="JANJYI010000004">
    <property type="protein sequence ID" value="KAK2651462.1"/>
    <property type="molecule type" value="Genomic_DNA"/>
</dbReference>
<accession>A0AAE0CGT2</accession>
<sequence>MNDLLRLCARFWWGSTSETRKLYWGARNKLCHNKDIGGLGFRGLMIFNKALLAKQGGRLIQHLHSLAARVLKQCYYPDTSMLFAVGSSSSSFLWKSVVWGRQIIEAGYKWRIGNDLSVRVYSEMVAKAFNVQGGLTGVFGWFCYSG</sequence>
<comment type="caution">
    <text evidence="1">The sequence shown here is derived from an EMBL/GenBank/DDBJ whole genome shotgun (WGS) entry which is preliminary data.</text>
</comment>
<dbReference type="Proteomes" id="UP001280121">
    <property type="component" value="Unassembled WGS sequence"/>
</dbReference>
<reference evidence="1" key="1">
    <citation type="journal article" date="2023" name="Plant J.">
        <title>Genome sequences and population genomics provide insights into the demographic history, inbreeding, and mutation load of two 'living fossil' tree species of Dipteronia.</title>
        <authorList>
            <person name="Feng Y."/>
            <person name="Comes H.P."/>
            <person name="Chen J."/>
            <person name="Zhu S."/>
            <person name="Lu R."/>
            <person name="Zhang X."/>
            <person name="Li P."/>
            <person name="Qiu J."/>
            <person name="Olsen K.M."/>
            <person name="Qiu Y."/>
        </authorList>
    </citation>
    <scope>NUCLEOTIDE SEQUENCE</scope>
    <source>
        <strain evidence="1">KIB01</strain>
    </source>
</reference>
<organism evidence="1 2">
    <name type="scientific">Dipteronia dyeriana</name>
    <dbReference type="NCBI Taxonomy" id="168575"/>
    <lineage>
        <taxon>Eukaryota</taxon>
        <taxon>Viridiplantae</taxon>
        <taxon>Streptophyta</taxon>
        <taxon>Embryophyta</taxon>
        <taxon>Tracheophyta</taxon>
        <taxon>Spermatophyta</taxon>
        <taxon>Magnoliopsida</taxon>
        <taxon>eudicotyledons</taxon>
        <taxon>Gunneridae</taxon>
        <taxon>Pentapetalae</taxon>
        <taxon>rosids</taxon>
        <taxon>malvids</taxon>
        <taxon>Sapindales</taxon>
        <taxon>Sapindaceae</taxon>
        <taxon>Hippocastanoideae</taxon>
        <taxon>Acereae</taxon>
        <taxon>Dipteronia</taxon>
    </lineage>
</organism>
<keyword evidence="2" id="KW-1185">Reference proteome</keyword>
<proteinExistence type="predicted"/>
<protein>
    <recommendedName>
        <fullName evidence="3">Reverse transcriptase</fullName>
    </recommendedName>
</protein>
<evidence type="ECO:0000313" key="2">
    <source>
        <dbReference type="Proteomes" id="UP001280121"/>
    </source>
</evidence>
<evidence type="ECO:0008006" key="3">
    <source>
        <dbReference type="Google" id="ProtNLM"/>
    </source>
</evidence>
<evidence type="ECO:0000313" key="1">
    <source>
        <dbReference type="EMBL" id="KAK2651462.1"/>
    </source>
</evidence>
<gene>
    <name evidence="1" type="ORF">Ddye_011318</name>
</gene>
<name>A0AAE0CGT2_9ROSI</name>